<evidence type="ECO:0000256" key="4">
    <source>
        <dbReference type="PROSITE-ProRule" id="PRU01248"/>
    </source>
</evidence>
<dbReference type="GO" id="GO:0003677">
    <property type="term" value="F:DNA binding"/>
    <property type="evidence" value="ECO:0007669"/>
    <property type="project" value="UniProtKB-UniRule"/>
</dbReference>
<name>A0A8I1YBE1_BRAEL</name>
<evidence type="ECO:0000313" key="7">
    <source>
        <dbReference type="EMBL" id="MBP1295710.1"/>
    </source>
</evidence>
<dbReference type="InterPro" id="IPR050090">
    <property type="entry name" value="Tyrosine_recombinase_XerCD"/>
</dbReference>
<dbReference type="PANTHER" id="PTHR30349:SF90">
    <property type="entry name" value="TYROSINE RECOMBINASE XERD"/>
    <property type="match status" value="1"/>
</dbReference>
<evidence type="ECO:0000259" key="5">
    <source>
        <dbReference type="PROSITE" id="PS51898"/>
    </source>
</evidence>
<sequence>MEEAFMPHGCGTLVAELKDTLTRQRYNRVAVHNYCRNAGYFLAYLAARKVTLEAVTPTDVTDYLRFAVRQFRKRHGRAPARYWIGIPRSGIHALLKLALKRWPPEPAATAGELLCREVCEQYQTWLREERGLATASVDALLWEARNFCAWLIKHSNANFAGLTVRDLDIYMDMRARGLTRKSLKDVAERLRSLLRHLHRTSRIAANLSQHVIAPLLYAYEGIPSALSSDQISTVLEFVRKDRSPMGLRDHAILQLLAVYGLRAGEVIRLRLEDVDWRGDVLHIRRSKTRDHSLLPLFETVGEALIDYLRHGRPETDVREIFVRTRAPCVPMVRIYSEVSRRIEAAGITPSGKRGPHIFRHARAVSLLRASVPRKLIGDVLGHRSTESTIPYLKLATEDLRAIALDIPGQEVRS</sequence>
<dbReference type="Gene3D" id="1.10.443.10">
    <property type="entry name" value="Intergrase catalytic core"/>
    <property type="match status" value="1"/>
</dbReference>
<proteinExistence type="predicted"/>
<keyword evidence="3" id="KW-0233">DNA recombination</keyword>
<evidence type="ECO:0000259" key="6">
    <source>
        <dbReference type="PROSITE" id="PS51900"/>
    </source>
</evidence>
<dbReference type="InterPro" id="IPR011010">
    <property type="entry name" value="DNA_brk_join_enz"/>
</dbReference>
<dbReference type="InterPro" id="IPR010998">
    <property type="entry name" value="Integrase_recombinase_N"/>
</dbReference>
<dbReference type="GO" id="GO:0015074">
    <property type="term" value="P:DNA integration"/>
    <property type="evidence" value="ECO:0007669"/>
    <property type="project" value="UniProtKB-KW"/>
</dbReference>
<dbReference type="PROSITE" id="PS51898">
    <property type="entry name" value="TYR_RECOMBINASE"/>
    <property type="match status" value="1"/>
</dbReference>
<evidence type="ECO:0000256" key="2">
    <source>
        <dbReference type="ARBA" id="ARBA00023125"/>
    </source>
</evidence>
<reference evidence="7" key="1">
    <citation type="submission" date="2021-02" db="EMBL/GenBank/DDBJ databases">
        <title>Genomic Encyclopedia of Type Strains, Phase IV (KMG-V): Genome sequencing to study the core and pangenomes of soil and plant-associated prokaryotes.</title>
        <authorList>
            <person name="Whitman W."/>
        </authorList>
    </citation>
    <scope>NUCLEOTIDE SEQUENCE</scope>
    <source>
        <strain evidence="7">USDA 406</strain>
    </source>
</reference>
<feature type="domain" description="Core-binding (CB)" evidence="6">
    <location>
        <begin position="113"/>
        <end position="198"/>
    </location>
</feature>
<gene>
    <name evidence="7" type="ORF">JOH49_005463</name>
</gene>
<dbReference type="GO" id="GO:0006310">
    <property type="term" value="P:DNA recombination"/>
    <property type="evidence" value="ECO:0007669"/>
    <property type="project" value="UniProtKB-KW"/>
</dbReference>
<protein>
    <submittedName>
        <fullName evidence="7">Site-specific recombinase XerD</fullName>
    </submittedName>
</protein>
<dbReference type="InterPro" id="IPR044068">
    <property type="entry name" value="CB"/>
</dbReference>
<organism evidence="7 8">
    <name type="scientific">Bradyrhizobium elkanii</name>
    <dbReference type="NCBI Taxonomy" id="29448"/>
    <lineage>
        <taxon>Bacteria</taxon>
        <taxon>Pseudomonadati</taxon>
        <taxon>Pseudomonadota</taxon>
        <taxon>Alphaproteobacteria</taxon>
        <taxon>Hyphomicrobiales</taxon>
        <taxon>Nitrobacteraceae</taxon>
        <taxon>Bradyrhizobium</taxon>
    </lineage>
</organism>
<comment type="caution">
    <text evidence="7">The sequence shown here is derived from an EMBL/GenBank/DDBJ whole genome shotgun (WGS) entry which is preliminary data.</text>
</comment>
<accession>A0A8I1YBE1</accession>
<dbReference type="Gene3D" id="1.10.150.130">
    <property type="match status" value="1"/>
</dbReference>
<dbReference type="CDD" id="cd01188">
    <property type="entry name" value="INT_RitA_C_like"/>
    <property type="match status" value="1"/>
</dbReference>
<dbReference type="Pfam" id="PF00589">
    <property type="entry name" value="Phage_integrase"/>
    <property type="match status" value="1"/>
</dbReference>
<evidence type="ECO:0000256" key="3">
    <source>
        <dbReference type="ARBA" id="ARBA00023172"/>
    </source>
</evidence>
<evidence type="ECO:0000313" key="8">
    <source>
        <dbReference type="Proteomes" id="UP000673383"/>
    </source>
</evidence>
<dbReference type="PROSITE" id="PS51900">
    <property type="entry name" value="CB"/>
    <property type="match status" value="1"/>
</dbReference>
<dbReference type="SUPFAM" id="SSF56349">
    <property type="entry name" value="DNA breaking-rejoining enzymes"/>
    <property type="match status" value="1"/>
</dbReference>
<keyword evidence="2 4" id="KW-0238">DNA-binding</keyword>
<keyword evidence="1" id="KW-0229">DNA integration</keyword>
<dbReference type="PANTHER" id="PTHR30349">
    <property type="entry name" value="PHAGE INTEGRASE-RELATED"/>
    <property type="match status" value="1"/>
</dbReference>
<evidence type="ECO:0000256" key="1">
    <source>
        <dbReference type="ARBA" id="ARBA00022908"/>
    </source>
</evidence>
<dbReference type="InterPro" id="IPR002104">
    <property type="entry name" value="Integrase_catalytic"/>
</dbReference>
<dbReference type="AlphaFoldDB" id="A0A8I1YBE1"/>
<dbReference type="EMBL" id="JAFICZ010000001">
    <property type="protein sequence ID" value="MBP1295710.1"/>
    <property type="molecule type" value="Genomic_DNA"/>
</dbReference>
<dbReference type="InterPro" id="IPR013762">
    <property type="entry name" value="Integrase-like_cat_sf"/>
</dbReference>
<dbReference type="Proteomes" id="UP000673383">
    <property type="component" value="Unassembled WGS sequence"/>
</dbReference>
<feature type="domain" description="Tyr recombinase" evidence="5">
    <location>
        <begin position="221"/>
        <end position="404"/>
    </location>
</feature>